<proteinExistence type="predicted"/>
<evidence type="ECO:0000313" key="3">
    <source>
        <dbReference type="Proteomes" id="UP000732298"/>
    </source>
</evidence>
<sequence>MNGFLNAGVSPLKYGFLRIPEYQALSIFLVPSVLLPFIIHSAQFPNQLVVGTLVNALLACSALFLTLRSSLPIILLPSLAALASGIVFGGFTAFLAYLVPFIWLGNAAYVYALKTLKVAMGVNYFISIAAASFLKALAIGAPSFALISFGLLPAAFLVPMNLVQFATAFMGGSLAAITRPAWE</sequence>
<feature type="transmembrane region" description="Helical" evidence="1">
    <location>
        <begin position="154"/>
        <end position="177"/>
    </location>
</feature>
<accession>A0A8T3YLR4</accession>
<feature type="transmembrane region" description="Helical" evidence="1">
    <location>
        <begin position="22"/>
        <end position="42"/>
    </location>
</feature>
<evidence type="ECO:0000256" key="1">
    <source>
        <dbReference type="SAM" id="Phobius"/>
    </source>
</evidence>
<dbReference type="AlphaFoldDB" id="A0A8T3YLR4"/>
<reference evidence="2" key="1">
    <citation type="submission" date="2020-07" db="EMBL/GenBank/DDBJ databases">
        <title>Huge and variable diversity of episymbiotic CPR bacteria and DPANN archaea in groundwater ecosystems.</title>
        <authorList>
            <person name="He C.Y."/>
            <person name="Keren R."/>
            <person name="Whittaker M."/>
            <person name="Farag I.F."/>
            <person name="Doudna J."/>
            <person name="Cate J.H.D."/>
            <person name="Banfield J.F."/>
        </authorList>
    </citation>
    <scope>NUCLEOTIDE SEQUENCE</scope>
    <source>
        <strain evidence="2">NC_groundwater_1296_Ag_S-0.2um_52_80</strain>
    </source>
</reference>
<evidence type="ECO:0000313" key="2">
    <source>
        <dbReference type="EMBL" id="MBI4210985.1"/>
    </source>
</evidence>
<feature type="transmembrane region" description="Helical" evidence="1">
    <location>
        <begin position="79"/>
        <end position="104"/>
    </location>
</feature>
<protein>
    <submittedName>
        <fullName evidence="2">Uncharacterized protein</fullName>
    </submittedName>
</protein>
<comment type="caution">
    <text evidence="2">The sequence shown here is derived from an EMBL/GenBank/DDBJ whole genome shotgun (WGS) entry which is preliminary data.</text>
</comment>
<dbReference type="EMBL" id="JACQPB010000056">
    <property type="protein sequence ID" value="MBI4210985.1"/>
    <property type="molecule type" value="Genomic_DNA"/>
</dbReference>
<keyword evidence="1" id="KW-1133">Transmembrane helix</keyword>
<gene>
    <name evidence="2" type="ORF">HY544_05805</name>
</gene>
<feature type="transmembrane region" description="Helical" evidence="1">
    <location>
        <begin position="48"/>
        <end position="67"/>
    </location>
</feature>
<name>A0A8T3YLR4_9ARCH</name>
<dbReference type="Proteomes" id="UP000732298">
    <property type="component" value="Unassembled WGS sequence"/>
</dbReference>
<feature type="transmembrane region" description="Helical" evidence="1">
    <location>
        <begin position="124"/>
        <end position="147"/>
    </location>
</feature>
<keyword evidence="1" id="KW-0812">Transmembrane</keyword>
<keyword evidence="1" id="KW-0472">Membrane</keyword>
<organism evidence="2 3">
    <name type="scientific">Candidatus Iainarchaeum sp</name>
    <dbReference type="NCBI Taxonomy" id="3101447"/>
    <lineage>
        <taxon>Archaea</taxon>
        <taxon>Candidatus Iainarchaeota</taxon>
        <taxon>Candidatus Iainarchaeia</taxon>
        <taxon>Candidatus Iainarchaeales</taxon>
        <taxon>Candidatus Iainarchaeaceae</taxon>
        <taxon>Candidatus Iainarchaeum</taxon>
    </lineage>
</organism>